<evidence type="ECO:0000313" key="1">
    <source>
        <dbReference type="EMBL" id="QJY51084.1"/>
    </source>
</evidence>
<keyword evidence="2" id="KW-1185">Reference proteome</keyword>
<dbReference type="AlphaFoldDB" id="A0A6M6JSL0"/>
<dbReference type="KEGG" id="pbro:HOP40_33025"/>
<protein>
    <submittedName>
        <fullName evidence="1">DUF982 domain-containing protein</fullName>
    </submittedName>
</protein>
<gene>
    <name evidence="1" type="ORF">HOP40_33025</name>
</gene>
<reference evidence="1 2" key="1">
    <citation type="submission" date="2020-05" db="EMBL/GenBank/DDBJ databases">
        <authorList>
            <person name="Mo P."/>
        </authorList>
    </citation>
    <scope>NUCLEOTIDE SEQUENCE [LARGE SCALE GENOMIC DNA]</scope>
    <source>
        <strain evidence="1 2">Gen01</strain>
    </source>
</reference>
<accession>A0A6M6JSL0</accession>
<dbReference type="EMBL" id="CP053564">
    <property type="protein sequence ID" value="QJY51084.1"/>
    <property type="molecule type" value="Genomic_DNA"/>
</dbReference>
<evidence type="ECO:0000313" key="2">
    <source>
        <dbReference type="Proteomes" id="UP000505377"/>
    </source>
</evidence>
<organism evidence="1 2">
    <name type="scientific">Pseudonocardia broussonetiae</name>
    <dbReference type="NCBI Taxonomy" id="2736640"/>
    <lineage>
        <taxon>Bacteria</taxon>
        <taxon>Bacillati</taxon>
        <taxon>Actinomycetota</taxon>
        <taxon>Actinomycetes</taxon>
        <taxon>Pseudonocardiales</taxon>
        <taxon>Pseudonocardiaceae</taxon>
        <taxon>Pseudonocardia</taxon>
    </lineage>
</organism>
<dbReference type="Proteomes" id="UP000505377">
    <property type="component" value="Chromosome"/>
</dbReference>
<sequence length="65" mass="7850">MFLHVKISTCRGRSDHLERRWPVSHRAVDRGRYRRSTTPWCRAATSRRCAPVPVRRAPLRRRVRR</sequence>
<proteinExistence type="predicted"/>
<name>A0A6M6JSL0_9PSEU</name>